<evidence type="ECO:0000256" key="1">
    <source>
        <dbReference type="SAM" id="Phobius"/>
    </source>
</evidence>
<keyword evidence="1" id="KW-1133">Transmembrane helix</keyword>
<feature type="transmembrane region" description="Helical" evidence="1">
    <location>
        <begin position="1566"/>
        <end position="1587"/>
    </location>
</feature>
<gene>
    <name evidence="2" type="ORF">ODALV1_LOCUS20019</name>
</gene>
<organism evidence="2 3">
    <name type="scientific">Orchesella dallaii</name>
    <dbReference type="NCBI Taxonomy" id="48710"/>
    <lineage>
        <taxon>Eukaryota</taxon>
        <taxon>Metazoa</taxon>
        <taxon>Ecdysozoa</taxon>
        <taxon>Arthropoda</taxon>
        <taxon>Hexapoda</taxon>
        <taxon>Collembola</taxon>
        <taxon>Entomobryomorpha</taxon>
        <taxon>Entomobryoidea</taxon>
        <taxon>Orchesellidae</taxon>
        <taxon>Orchesellinae</taxon>
        <taxon>Orchesella</taxon>
    </lineage>
</organism>
<accession>A0ABP1RBW4</accession>
<dbReference type="EMBL" id="CAXLJM020000068">
    <property type="protein sequence ID" value="CAL8122931.1"/>
    <property type="molecule type" value="Genomic_DNA"/>
</dbReference>
<keyword evidence="1" id="KW-0812">Transmembrane</keyword>
<sequence length="1598" mass="186375">MSCKSIIVPFDYNSPGRGTIEGIKRQWTKLHSNLNGRHIDVPQVLDDQPNLRDFKSCIVLKTRIEPLICSLIQVSKKLNFTIYSQDDRFKNRTPKWEFGSSYIYYNILIGNVNRDAFHLTHYDWLPFAVSITPYFFIVVLDNVPVNFRTILQPLDLSTGVSVLITVVSISGIFTFVSETKTLENLLRIFLFTIGMLFDQPAKISISAKILTHHFQRLTVFSLWLMWAIASLQISQLYKGTIFSYLSKDSTPSFPKSLRELIQSEIHVATMESSVLRFNDTFYQTNSLFKEYVLAELLNSVHETSKELSLDLNFLYKHIQWIQQNSFDFMHQYVLNGSNLPDKVALLDQQEYVETMQLYMSTFSKSWVSPANPLPVFMRRTFWTIYRNYFTPSFTLCLSMIYESGVYQRWESYNNLILREHNGNVLFQTITKSNKSHRLNNVNGRRSINYLLYKENGEKTTDHSKPGLIPTKFETCNVFLYPHYLIGYLVRDQIAYTEYLGFPTFTWLLVQIHTGNIKHIIEFYDTAAGFRFQTIFMGIKDSHELHLICISCKSIIVPYDYNSPGLGTIEGIKQQWAKLHSNLNGRYIHISQLVDHKIHLRRFKSCIVSKNSIDPRICALIHTSKKLNFTIYSQDDRSKNSTTKWKVGRSYIYYNVLIGNVNRDVLHLTHYDWLPFAVSITPYFFIVVLDNVPVNFRTILQPLDLSTGVSVLITVVSISGIFTFISETKTFENLLRIFLFIIGMLLDQPSKISISTKILTHYFQRLTVVSLWLMWAIASLQISQLYKGTIFSYLSKDSTPSFPKTLRQLMQSQLYTTTMEGTLYRLNETFDQGDSLFKQYVLAELLNSVHETSKELSLDLNSLYKNIHWIQQDAFDFMHQYVLNGSNLPEKFAYLDQQEYVETMQLYLSTFSKSWVSLANPLPVFMRRTFWSIYRNYFAPSVTLCLSTIYESGMYQRWESYNNLDLREHNVKVLFETITKSNKSHLLRNVEGRRPINYLLYKENGGKTNDHSKPGLIPTKFETCRVFLYPHYLIGYLVRDQIAYTEYLGVPTFTWLLVQIYAENIKHIIEFYNTAAGNRFQTIFMGIKDSHELHIICISCKSIIVPFDYNSPGHRTIEGIKQQWTKLHSNLNGRYMHVPQVINDQPNLRDFKSCIVLKNSIEPRICALIHVIKKLNFTIYSQDDRSKNRMRKWEFGSSYIYYNILIGSVNRDVLPLTQYEWLPFAVSITPYYFIVVLDNVPGNFRTILQPMDLSTGVSVLITVISISGIFTFVSETKTFENWLRIFLFTIGMLFDQPSKISISTKIPAHHFQRLTVFSLWLMWAITSLQISQLYKGTIFSYLSKDSTPSFPKSLKELIQSEIHVATMESSVRRLNETFYQTDSLFKEYVLSGLMNSVEETSLDLLSSELNSLSKNIQWIQQNSFDFMHQYVLNGSNSPDKFAFLDQQEYVQTMQLYMSTFSKSWVSPANPLPVFMRRTFWTIYRNYFAPSFTHCISMIYESGVYQRWETYYNLVFRENNVNALFQTITKSNKSYLLRNVKGRRSINYLLYKENGGKLFEMKFIPKTVYKHVSLTCAILILISIVVFLVESKITHAALNK</sequence>
<proteinExistence type="predicted"/>
<evidence type="ECO:0000313" key="3">
    <source>
        <dbReference type="Proteomes" id="UP001642540"/>
    </source>
</evidence>
<protein>
    <submittedName>
        <fullName evidence="2">Uncharacterized protein</fullName>
    </submittedName>
</protein>
<name>A0ABP1RBW4_9HEXA</name>
<comment type="caution">
    <text evidence="2">The sequence shown here is derived from an EMBL/GenBank/DDBJ whole genome shotgun (WGS) entry which is preliminary data.</text>
</comment>
<keyword evidence="1" id="KW-0472">Membrane</keyword>
<reference evidence="2 3" key="1">
    <citation type="submission" date="2024-08" db="EMBL/GenBank/DDBJ databases">
        <authorList>
            <person name="Cucini C."/>
            <person name="Frati F."/>
        </authorList>
    </citation>
    <scope>NUCLEOTIDE SEQUENCE [LARGE SCALE GENOMIC DNA]</scope>
</reference>
<evidence type="ECO:0000313" key="2">
    <source>
        <dbReference type="EMBL" id="CAL8122931.1"/>
    </source>
</evidence>
<keyword evidence="3" id="KW-1185">Reference proteome</keyword>
<dbReference type="Proteomes" id="UP001642540">
    <property type="component" value="Unassembled WGS sequence"/>
</dbReference>